<evidence type="ECO:0000259" key="2">
    <source>
        <dbReference type="PROSITE" id="PS50021"/>
    </source>
</evidence>
<keyword evidence="4" id="KW-1185">Reference proteome</keyword>
<feature type="region of interest" description="Disordered" evidence="1">
    <location>
        <begin position="160"/>
        <end position="257"/>
    </location>
</feature>
<accession>A0A430Q4C2</accession>
<dbReference type="SUPFAM" id="SSF47576">
    <property type="entry name" value="Calponin-homology domain, CH-domain"/>
    <property type="match status" value="1"/>
</dbReference>
<dbReference type="Gene3D" id="1.10.418.10">
    <property type="entry name" value="Calponin-like domain"/>
    <property type="match status" value="1"/>
</dbReference>
<dbReference type="Proteomes" id="UP000290809">
    <property type="component" value="Unassembled WGS sequence"/>
</dbReference>
<feature type="compositionally biased region" description="Low complexity" evidence="1">
    <location>
        <begin position="204"/>
        <end position="214"/>
    </location>
</feature>
<evidence type="ECO:0000256" key="1">
    <source>
        <dbReference type="SAM" id="MobiDB-lite"/>
    </source>
</evidence>
<feature type="compositionally biased region" description="Low complexity" evidence="1">
    <location>
        <begin position="429"/>
        <end position="463"/>
    </location>
</feature>
<protein>
    <recommendedName>
        <fullName evidence="2">Calponin-homology (CH) domain-containing protein</fullName>
    </recommendedName>
</protein>
<dbReference type="Pfam" id="PF00307">
    <property type="entry name" value="CH"/>
    <property type="match status" value="1"/>
</dbReference>
<name>A0A430Q4C2_SCHBO</name>
<dbReference type="CDD" id="cd21212">
    <property type="entry name" value="CH_NAV2-like"/>
    <property type="match status" value="1"/>
</dbReference>
<evidence type="ECO:0000313" key="4">
    <source>
        <dbReference type="Proteomes" id="UP000290809"/>
    </source>
</evidence>
<dbReference type="PANTHER" id="PTHR12784">
    <property type="entry name" value="STEERIN"/>
    <property type="match status" value="1"/>
</dbReference>
<dbReference type="InterPro" id="IPR001715">
    <property type="entry name" value="CH_dom"/>
</dbReference>
<feature type="compositionally biased region" description="Polar residues" evidence="1">
    <location>
        <begin position="215"/>
        <end position="224"/>
    </location>
</feature>
<dbReference type="SMART" id="SM00033">
    <property type="entry name" value="CH"/>
    <property type="match status" value="1"/>
</dbReference>
<dbReference type="PROSITE" id="PS50021">
    <property type="entry name" value="CH"/>
    <property type="match status" value="1"/>
</dbReference>
<dbReference type="InterPro" id="IPR036872">
    <property type="entry name" value="CH_dom_sf"/>
</dbReference>
<feature type="domain" description="Calponin-homology (CH)" evidence="2">
    <location>
        <begin position="1"/>
        <end position="103"/>
    </location>
</feature>
<feature type="non-terminal residue" evidence="3">
    <location>
        <position position="1"/>
    </location>
</feature>
<dbReference type="GO" id="GO:0022008">
    <property type="term" value="P:neurogenesis"/>
    <property type="evidence" value="ECO:0007669"/>
    <property type="project" value="InterPro"/>
</dbReference>
<dbReference type="PANTHER" id="PTHR12784:SF28">
    <property type="entry name" value="PROTEIN SICKIE"/>
    <property type="match status" value="1"/>
</dbReference>
<feature type="compositionally biased region" description="Low complexity" evidence="1">
    <location>
        <begin position="232"/>
        <end position="245"/>
    </location>
</feature>
<dbReference type="EMBL" id="QMKO01002788">
    <property type="protein sequence ID" value="RTG82543.1"/>
    <property type="molecule type" value="Genomic_DNA"/>
</dbReference>
<feature type="region of interest" description="Disordered" evidence="1">
    <location>
        <begin position="429"/>
        <end position="478"/>
    </location>
</feature>
<organism evidence="3 4">
    <name type="scientific">Schistosoma bovis</name>
    <name type="common">Blood fluke</name>
    <dbReference type="NCBI Taxonomy" id="6184"/>
    <lineage>
        <taxon>Eukaryota</taxon>
        <taxon>Metazoa</taxon>
        <taxon>Spiralia</taxon>
        <taxon>Lophotrochozoa</taxon>
        <taxon>Platyhelminthes</taxon>
        <taxon>Trematoda</taxon>
        <taxon>Digenea</taxon>
        <taxon>Strigeidida</taxon>
        <taxon>Schistosomatoidea</taxon>
        <taxon>Schistosomatidae</taxon>
        <taxon>Schistosoma</taxon>
    </lineage>
</organism>
<gene>
    <name evidence="3" type="ORF">DC041_0003183</name>
</gene>
<comment type="caution">
    <text evidence="3">The sequence shown here is derived from an EMBL/GenBank/DDBJ whole genome shotgun (WGS) entry which is preliminary data.</text>
</comment>
<proteinExistence type="predicted"/>
<evidence type="ECO:0000313" key="3">
    <source>
        <dbReference type="EMBL" id="RTG82543.1"/>
    </source>
</evidence>
<feature type="region of interest" description="Disordered" evidence="1">
    <location>
        <begin position="361"/>
        <end position="382"/>
    </location>
</feature>
<dbReference type="AlphaFoldDB" id="A0A430Q4C2"/>
<dbReference type="STRING" id="6184.A0A430Q4C2"/>
<dbReference type="InterPro" id="IPR039041">
    <property type="entry name" value="Nav/unc-53"/>
</dbReference>
<feature type="compositionally biased region" description="Pro residues" evidence="1">
    <location>
        <begin position="193"/>
        <end position="203"/>
    </location>
</feature>
<reference evidence="3 4" key="1">
    <citation type="journal article" date="2019" name="PLoS Pathog.">
        <title>Genome sequence of the bovine parasite Schistosoma bovis Tanzania.</title>
        <authorList>
            <person name="Oey H."/>
            <person name="Zakrzewski M."/>
            <person name="Gobert G."/>
            <person name="Gravermann K."/>
            <person name="Stoye J."/>
            <person name="Jones M."/>
            <person name="Mcmanus D."/>
            <person name="Krause L."/>
        </authorList>
    </citation>
    <scope>NUCLEOTIDE SEQUENCE [LARGE SCALE GENOMIC DNA]</scope>
    <source>
        <strain evidence="3 4">TAN1997</strain>
    </source>
</reference>
<sequence length="503" mass="56100">LYTDWANHYLEKANYSNLIKNIQKDLSNGLLLADIIHAVANIKVQRLCRNPKTSAQSLHNVLACFQVLQLLGIETNGFTPQDIVDSKLKYILGLFFNLSKFKQKTKKLQQSQINTITSSSIIQSSFITTTTTTPSTTTIPTKATITSIHYPSMIKLQKNHTSNENDTHHHHHQQQQQQHHDHHQESLIVQSTPPRPPPQPPPRTITNNNNTTTTHSSLSKQTDLYNKLDSPNNISNNNNNLNNGNPHHHHRHYQSGNKQENLLIGQLKYPIKNLNETFVTSLRFPSSISITTSSFNGSLSFSSSSISSTKSLSPQYQISSIRQSIPRANNLVDIKVKTQKLSQSHKKSYDYQNINNYTVNSDISNPCNNNNNSSGTRSNKLQQKILTTPITSLSSTRITTTTTSITAVTATSPITTTVPGSLILNIKQQQQQQHRQQNTSSDVVCDSTTTTDELQSQQQNSLSEPKSAPVSISPNHSNKLNIYNQFKASSFERSGLKSVSGKC</sequence>